<dbReference type="InterPro" id="IPR025961">
    <property type="entry name" value="Metal_resist"/>
</dbReference>
<protein>
    <submittedName>
        <fullName evidence="1">Periplasmic heavy metal sensor</fullName>
    </submittedName>
</protein>
<dbReference type="Proteomes" id="UP001419910">
    <property type="component" value="Unassembled WGS sequence"/>
</dbReference>
<comment type="caution">
    <text evidence="1">The sequence shown here is derived from an EMBL/GenBank/DDBJ whole genome shotgun (WGS) entry which is preliminary data.</text>
</comment>
<accession>A0ABU9Y520</accession>
<reference evidence="1 2" key="1">
    <citation type="submission" date="2024-05" db="EMBL/GenBank/DDBJ databases">
        <authorList>
            <person name="Liu Q."/>
            <person name="Xin Y.-H."/>
        </authorList>
    </citation>
    <scope>NUCLEOTIDE SEQUENCE [LARGE SCALE GENOMIC DNA]</scope>
    <source>
        <strain evidence="1 2">CGMCC 1.10181</strain>
    </source>
</reference>
<keyword evidence="2" id="KW-1185">Reference proteome</keyword>
<sequence length="146" mass="16288">MMGWRRLLIIAAIAFLAAMAGVFVGRSFVAQPRPPGAELHSLLHDRLDLDARQQAALAELERRFAVRRQALELELRADNARLAAAIEAEHGYGPQVREAVDRSHVAMGELQKETLAHVFAMRQILRPDQTARFDQAVVKALTTEAR</sequence>
<organism evidence="1 2">
    <name type="scientific">Sphingomonas oligophenolica</name>
    <dbReference type="NCBI Taxonomy" id="301154"/>
    <lineage>
        <taxon>Bacteria</taxon>
        <taxon>Pseudomonadati</taxon>
        <taxon>Pseudomonadota</taxon>
        <taxon>Alphaproteobacteria</taxon>
        <taxon>Sphingomonadales</taxon>
        <taxon>Sphingomonadaceae</taxon>
        <taxon>Sphingomonas</taxon>
    </lineage>
</organism>
<dbReference type="RefSeq" id="WP_343892806.1">
    <property type="nucleotide sequence ID" value="NZ_BAAAEH010000065.1"/>
</dbReference>
<proteinExistence type="predicted"/>
<name>A0ABU9Y520_9SPHN</name>
<gene>
    <name evidence="1" type="ORF">ABC974_14745</name>
</gene>
<evidence type="ECO:0000313" key="1">
    <source>
        <dbReference type="EMBL" id="MEN2790896.1"/>
    </source>
</evidence>
<evidence type="ECO:0000313" key="2">
    <source>
        <dbReference type="Proteomes" id="UP001419910"/>
    </source>
</evidence>
<dbReference type="Pfam" id="PF13801">
    <property type="entry name" value="Metal_resist"/>
    <property type="match status" value="1"/>
</dbReference>
<dbReference type="EMBL" id="JBDIME010000013">
    <property type="protein sequence ID" value="MEN2790896.1"/>
    <property type="molecule type" value="Genomic_DNA"/>
</dbReference>
<dbReference type="Gene3D" id="1.20.120.1490">
    <property type="match status" value="1"/>
</dbReference>